<sequence length="56" mass="5786">MKKLLETMALIGAIGADSMASAQNLSLAYFMGPKHPMNAGVFTPFAEKLAEISGGG</sequence>
<protein>
    <submittedName>
        <fullName evidence="1">Uncharacterized protein</fullName>
    </submittedName>
</protein>
<proteinExistence type="predicted"/>
<accession>A0A1L9NZY6</accession>
<gene>
    <name evidence="1" type="ORF">PFRI_10530</name>
</gene>
<dbReference type="AlphaFoldDB" id="A0A1L9NZY6"/>
<dbReference type="RefSeq" id="WP_170124848.1">
    <property type="nucleotide sequence ID" value="NZ_JABBAN010000213.1"/>
</dbReference>
<keyword evidence="2" id="KW-1185">Reference proteome</keyword>
<dbReference type="STRING" id="696762.PFRI_10530"/>
<organism evidence="1 2">
    <name type="scientific">Planktotalea frisia</name>
    <dbReference type="NCBI Taxonomy" id="696762"/>
    <lineage>
        <taxon>Bacteria</taxon>
        <taxon>Pseudomonadati</taxon>
        <taxon>Pseudomonadota</taxon>
        <taxon>Alphaproteobacteria</taxon>
        <taxon>Rhodobacterales</taxon>
        <taxon>Paracoccaceae</taxon>
        <taxon>Planktotalea</taxon>
    </lineage>
</organism>
<dbReference type="Proteomes" id="UP000184514">
    <property type="component" value="Unassembled WGS sequence"/>
</dbReference>
<name>A0A1L9NZY6_9RHOB</name>
<evidence type="ECO:0000313" key="1">
    <source>
        <dbReference type="EMBL" id="OJI94753.1"/>
    </source>
</evidence>
<reference evidence="1 2" key="1">
    <citation type="submission" date="2016-10" db="EMBL/GenBank/DDBJ databases">
        <title>Genome sequence of Planktotalea frisia SH6-1.</title>
        <authorList>
            <person name="Poehlein A."/>
            <person name="Bakenhus I."/>
            <person name="Voget S."/>
            <person name="Brinkhoff T."/>
            <person name="Simon M."/>
        </authorList>
    </citation>
    <scope>NUCLEOTIDE SEQUENCE [LARGE SCALE GENOMIC DNA]</scope>
    <source>
        <strain evidence="1 2">SH6-1</strain>
    </source>
</reference>
<evidence type="ECO:0000313" key="2">
    <source>
        <dbReference type="Proteomes" id="UP000184514"/>
    </source>
</evidence>
<comment type="caution">
    <text evidence="1">The sequence shown here is derived from an EMBL/GenBank/DDBJ whole genome shotgun (WGS) entry which is preliminary data.</text>
</comment>
<dbReference type="EMBL" id="MLCB01000090">
    <property type="protein sequence ID" value="OJI94753.1"/>
    <property type="molecule type" value="Genomic_DNA"/>
</dbReference>